<dbReference type="CDD" id="cd00202">
    <property type="entry name" value="ZnF_GATA"/>
    <property type="match status" value="1"/>
</dbReference>
<dbReference type="SUPFAM" id="SSF57716">
    <property type="entry name" value="Glucocorticoid receptor-like (DNA-binding domain)"/>
    <property type="match status" value="1"/>
</dbReference>
<dbReference type="InterPro" id="IPR013088">
    <property type="entry name" value="Znf_NHR/GATA"/>
</dbReference>
<accession>A0A1X6NWP4</accession>
<feature type="compositionally biased region" description="Basic and acidic residues" evidence="7">
    <location>
        <begin position="473"/>
        <end position="484"/>
    </location>
</feature>
<dbReference type="Pfam" id="PF00320">
    <property type="entry name" value="GATA"/>
    <property type="match status" value="1"/>
</dbReference>
<evidence type="ECO:0000256" key="1">
    <source>
        <dbReference type="ARBA" id="ARBA00022723"/>
    </source>
</evidence>
<evidence type="ECO:0000313" key="10">
    <source>
        <dbReference type="Proteomes" id="UP000218209"/>
    </source>
</evidence>
<dbReference type="PANTHER" id="PTHR47172:SF24">
    <property type="entry name" value="GATA ZINC FINGER DOMAIN-CONTAINING PROTEIN 14-RELATED"/>
    <property type="match status" value="1"/>
</dbReference>
<evidence type="ECO:0000256" key="6">
    <source>
        <dbReference type="PROSITE-ProRule" id="PRU00094"/>
    </source>
</evidence>
<evidence type="ECO:0000313" key="9">
    <source>
        <dbReference type="EMBL" id="OSX72965.1"/>
    </source>
</evidence>
<dbReference type="Proteomes" id="UP000218209">
    <property type="component" value="Unassembled WGS sequence"/>
</dbReference>
<dbReference type="PROSITE" id="PS50114">
    <property type="entry name" value="GATA_ZN_FINGER_2"/>
    <property type="match status" value="1"/>
</dbReference>
<feature type="region of interest" description="Disordered" evidence="7">
    <location>
        <begin position="38"/>
        <end position="70"/>
    </location>
</feature>
<feature type="region of interest" description="Disordered" evidence="7">
    <location>
        <begin position="398"/>
        <end position="484"/>
    </location>
</feature>
<dbReference type="Gene3D" id="3.30.50.10">
    <property type="entry name" value="Erythroid Transcription Factor GATA-1, subunit A"/>
    <property type="match status" value="1"/>
</dbReference>
<reference evidence="9 10" key="1">
    <citation type="submission" date="2017-03" db="EMBL/GenBank/DDBJ databases">
        <title>WGS assembly of Porphyra umbilicalis.</title>
        <authorList>
            <person name="Brawley S.H."/>
            <person name="Blouin N.A."/>
            <person name="Ficko-Blean E."/>
            <person name="Wheeler G.L."/>
            <person name="Lohr M."/>
            <person name="Goodson H.V."/>
            <person name="Jenkins J.W."/>
            <person name="Blaby-Haas C.E."/>
            <person name="Helliwell K.E."/>
            <person name="Chan C."/>
            <person name="Marriage T."/>
            <person name="Bhattacharya D."/>
            <person name="Klein A.S."/>
            <person name="Badis Y."/>
            <person name="Brodie J."/>
            <person name="Cao Y."/>
            <person name="Collen J."/>
            <person name="Dittami S.M."/>
            <person name="Gachon C.M."/>
            <person name="Green B.R."/>
            <person name="Karpowicz S."/>
            <person name="Kim J.W."/>
            <person name="Kudahl U."/>
            <person name="Lin S."/>
            <person name="Michel G."/>
            <person name="Mittag M."/>
            <person name="Olson B.J."/>
            <person name="Pangilinan J."/>
            <person name="Peng Y."/>
            <person name="Qiu H."/>
            <person name="Shu S."/>
            <person name="Singer J.T."/>
            <person name="Smith A.G."/>
            <person name="Sprecher B.N."/>
            <person name="Wagner V."/>
            <person name="Wang W."/>
            <person name="Wang Z.-Y."/>
            <person name="Yan J."/>
            <person name="Yarish C."/>
            <person name="Zoeuner-Riek S."/>
            <person name="Zhuang Y."/>
            <person name="Zou Y."/>
            <person name="Lindquist E.A."/>
            <person name="Grimwood J."/>
            <person name="Barry K."/>
            <person name="Rokhsar D.S."/>
            <person name="Schmutz J."/>
            <person name="Stiller J.W."/>
            <person name="Grossman A.R."/>
            <person name="Prochnik S.E."/>
        </authorList>
    </citation>
    <scope>NUCLEOTIDE SEQUENCE [LARGE SCALE GENOMIC DNA]</scope>
    <source>
        <strain evidence="9">4086291</strain>
    </source>
</reference>
<keyword evidence="4" id="KW-0805">Transcription regulation</keyword>
<dbReference type="PANTHER" id="PTHR47172">
    <property type="entry name" value="OS01G0976800 PROTEIN"/>
    <property type="match status" value="1"/>
</dbReference>
<dbReference type="AlphaFoldDB" id="A0A1X6NWP4"/>
<sequence length="670" mass="65685">MAPLCLSCGATSTPMWRSGPEGPRTLCNACGLRRRNHPSATREGCASSGATVQQSGKRGRESSTSSSSSLCRLSKVRGSSLASRAAAADAATSREEQSAAPPSVGVELLSAIALSRGRRYFSAGRGARASPLPQSSPTGALVRPGASIGGNGTGSSRARSTASSAFRGLVDGSRNLPKALPSASLGHEGVGGDCLVSGGTLPHTSLPSSVAKDGMHAVPAASGSTASRGLSWTAADAVVPAKVKQEPEPAAVIKQEELAVDKGRRRAVAIALRHTLYPPDGVDKAAILRAAYRTTTFARRTNPRAGSGEPSACRAVVAVAAAEPGADSNTAVVSGSRTLRTGDAEIAAAAARLVAAKVSGKAPADRQADAVIHGAGGGFDGADEARAATVGAAGAVADEATGRRLGERDGGHGSPRRSGDAHKDPSGDAQKDKSGAAVQATAGGQGAHVGAPLSAVAGGGGAAGSAEGAGMNDGEKGTGSRDGRACGVVSARAEAQEAGGSALEREDGADGGAHATRSALDAVAAVTMEDAGAASTAANVDACMAAATGGRSGIARGGCGLDARAANVGDGGAGAGAAATGREGAAERDGAGECTPAQPVAGVLHLQEERAAAAAAVAGGRDAVAVPGFRFCWRGSASGAAPSSCARRGACRGPERPHRCGRIPFGIRWR</sequence>
<keyword evidence="2 6" id="KW-0863">Zinc-finger</keyword>
<feature type="compositionally biased region" description="Low complexity" evidence="7">
    <location>
        <begin position="435"/>
        <end position="456"/>
    </location>
</feature>
<keyword evidence="5" id="KW-0804">Transcription</keyword>
<evidence type="ECO:0000259" key="8">
    <source>
        <dbReference type="PROSITE" id="PS50114"/>
    </source>
</evidence>
<feature type="region of interest" description="Disordered" evidence="7">
    <location>
        <begin position="125"/>
        <end position="163"/>
    </location>
</feature>
<feature type="compositionally biased region" description="Basic and acidic residues" evidence="7">
    <location>
        <begin position="400"/>
        <end position="434"/>
    </location>
</feature>
<dbReference type="GO" id="GO:0008270">
    <property type="term" value="F:zinc ion binding"/>
    <property type="evidence" value="ECO:0007669"/>
    <property type="project" value="UniProtKB-KW"/>
</dbReference>
<keyword evidence="3" id="KW-0862">Zinc</keyword>
<dbReference type="OrthoDB" id="2162994at2759"/>
<gene>
    <name evidence="9" type="ORF">BU14_0390s0003</name>
</gene>
<evidence type="ECO:0000256" key="2">
    <source>
        <dbReference type="ARBA" id="ARBA00022771"/>
    </source>
</evidence>
<dbReference type="SMART" id="SM00401">
    <property type="entry name" value="ZnF_GATA"/>
    <property type="match status" value="1"/>
</dbReference>
<keyword evidence="1" id="KW-0479">Metal-binding</keyword>
<keyword evidence="10" id="KW-1185">Reference proteome</keyword>
<dbReference type="GO" id="GO:0006355">
    <property type="term" value="P:regulation of DNA-templated transcription"/>
    <property type="evidence" value="ECO:0007669"/>
    <property type="project" value="InterPro"/>
</dbReference>
<evidence type="ECO:0000256" key="4">
    <source>
        <dbReference type="ARBA" id="ARBA00023015"/>
    </source>
</evidence>
<organism evidence="9 10">
    <name type="scientific">Porphyra umbilicalis</name>
    <name type="common">Purple laver</name>
    <name type="synonym">Red alga</name>
    <dbReference type="NCBI Taxonomy" id="2786"/>
    <lineage>
        <taxon>Eukaryota</taxon>
        <taxon>Rhodophyta</taxon>
        <taxon>Bangiophyceae</taxon>
        <taxon>Bangiales</taxon>
        <taxon>Bangiaceae</taxon>
        <taxon>Porphyra</taxon>
    </lineage>
</organism>
<proteinExistence type="predicted"/>
<dbReference type="PROSITE" id="PS00344">
    <property type="entry name" value="GATA_ZN_FINGER_1"/>
    <property type="match status" value="1"/>
</dbReference>
<feature type="compositionally biased region" description="Low complexity" evidence="7">
    <location>
        <begin position="154"/>
        <end position="163"/>
    </location>
</feature>
<dbReference type="InterPro" id="IPR000679">
    <property type="entry name" value="Znf_GATA"/>
</dbReference>
<dbReference type="EMBL" id="KV919028">
    <property type="protein sequence ID" value="OSX72965.1"/>
    <property type="molecule type" value="Genomic_DNA"/>
</dbReference>
<dbReference type="GO" id="GO:0043565">
    <property type="term" value="F:sequence-specific DNA binding"/>
    <property type="evidence" value="ECO:0007669"/>
    <property type="project" value="InterPro"/>
</dbReference>
<feature type="non-terminal residue" evidence="9">
    <location>
        <position position="670"/>
    </location>
</feature>
<feature type="domain" description="GATA-type" evidence="8">
    <location>
        <begin position="1"/>
        <end position="37"/>
    </location>
</feature>
<evidence type="ECO:0000256" key="7">
    <source>
        <dbReference type="SAM" id="MobiDB-lite"/>
    </source>
</evidence>
<evidence type="ECO:0000256" key="3">
    <source>
        <dbReference type="ARBA" id="ARBA00022833"/>
    </source>
</evidence>
<protein>
    <recommendedName>
        <fullName evidence="8">GATA-type domain-containing protein</fullName>
    </recommendedName>
</protein>
<evidence type="ECO:0000256" key="5">
    <source>
        <dbReference type="ARBA" id="ARBA00023163"/>
    </source>
</evidence>
<feature type="region of interest" description="Disordered" evidence="7">
    <location>
        <begin position="571"/>
        <end position="596"/>
    </location>
</feature>
<name>A0A1X6NWP4_PORUM</name>